<organism evidence="2 3">
    <name type="scientific">Devosia riboflavina</name>
    <dbReference type="NCBI Taxonomy" id="46914"/>
    <lineage>
        <taxon>Bacteria</taxon>
        <taxon>Pseudomonadati</taxon>
        <taxon>Pseudomonadota</taxon>
        <taxon>Alphaproteobacteria</taxon>
        <taxon>Hyphomicrobiales</taxon>
        <taxon>Devosiaceae</taxon>
        <taxon>Devosia</taxon>
    </lineage>
</organism>
<evidence type="ECO:0000313" key="2">
    <source>
        <dbReference type="EMBL" id="KFL32030.1"/>
    </source>
</evidence>
<dbReference type="RefSeq" id="WP_035080602.1">
    <property type="nucleotide sequence ID" value="NZ_JQGC01000004.1"/>
</dbReference>
<sequence>TPRPGGERGKGGATRDANALREAAAGPARDARNPLAPARSVKPPRADGLKAKPRWTTAAKKSAARNRRGEG</sequence>
<feature type="non-terminal residue" evidence="2">
    <location>
        <position position="1"/>
    </location>
</feature>
<dbReference type="EMBL" id="JQGC01000004">
    <property type="protein sequence ID" value="KFL32030.1"/>
    <property type="molecule type" value="Genomic_DNA"/>
</dbReference>
<reference evidence="2 3" key="1">
    <citation type="submission" date="2014-08" db="EMBL/GenBank/DDBJ databases">
        <authorList>
            <person name="Hassan Y.I."/>
            <person name="Lepp D."/>
            <person name="Zhou T."/>
        </authorList>
    </citation>
    <scope>NUCLEOTIDE SEQUENCE [LARGE SCALE GENOMIC DNA]</scope>
    <source>
        <strain evidence="2 3">IFO13584</strain>
    </source>
</reference>
<dbReference type="STRING" id="46914.JP75_06500"/>
<keyword evidence="3" id="KW-1185">Reference proteome</keyword>
<dbReference type="Proteomes" id="UP000028981">
    <property type="component" value="Unassembled WGS sequence"/>
</dbReference>
<gene>
    <name evidence="2" type="ORF">JP75_06500</name>
</gene>
<name>A0A087M577_9HYPH</name>
<evidence type="ECO:0000313" key="3">
    <source>
        <dbReference type="Proteomes" id="UP000028981"/>
    </source>
</evidence>
<comment type="caution">
    <text evidence="2">The sequence shown here is derived from an EMBL/GenBank/DDBJ whole genome shotgun (WGS) entry which is preliminary data.</text>
</comment>
<feature type="compositionally biased region" description="Basic residues" evidence="1">
    <location>
        <begin position="62"/>
        <end position="71"/>
    </location>
</feature>
<protein>
    <submittedName>
        <fullName evidence="2">Uncharacterized protein</fullName>
    </submittedName>
</protein>
<feature type="compositionally biased region" description="Basic and acidic residues" evidence="1">
    <location>
        <begin position="1"/>
        <end position="10"/>
    </location>
</feature>
<evidence type="ECO:0000256" key="1">
    <source>
        <dbReference type="SAM" id="MobiDB-lite"/>
    </source>
</evidence>
<dbReference type="AlphaFoldDB" id="A0A087M577"/>
<feature type="region of interest" description="Disordered" evidence="1">
    <location>
        <begin position="1"/>
        <end position="71"/>
    </location>
</feature>
<proteinExistence type="predicted"/>
<accession>A0A087M577</accession>